<evidence type="ECO:0000313" key="2">
    <source>
        <dbReference type="Proteomes" id="UP000823872"/>
    </source>
</evidence>
<sequence length="143" mass="15411">MVPESSLAKDQWRICQATLTLSSKATLPLCLVFFCFFLSPRFLEGFDEQDRGGRYHFNLGLSRMVSFTVTPRPFQSLAALAMSSPTYLGDRPVGLSFGARADVAPTPPLVRLRSTSLISSCSGWNLGGRVEAAAAGGTRTGDC</sequence>
<dbReference type="Ensembl" id="ENSFCTT00005067712.1">
    <property type="protein sequence ID" value="ENSFCTP00005048654.1"/>
    <property type="gene ID" value="ENSFCTG00005023724.1"/>
</dbReference>
<dbReference type="GeneTree" id="ENSGT01140000286813"/>
<proteinExistence type="predicted"/>
<reference evidence="1" key="3">
    <citation type="submission" date="2025-09" db="UniProtKB">
        <authorList>
            <consortium name="Ensembl"/>
        </authorList>
    </citation>
    <scope>IDENTIFICATION</scope>
    <source>
        <strain evidence="1">breed Abyssinian</strain>
    </source>
</reference>
<organism evidence="1 2">
    <name type="scientific">Felis catus</name>
    <name type="common">Cat</name>
    <name type="synonym">Felis silvestris catus</name>
    <dbReference type="NCBI Taxonomy" id="9685"/>
    <lineage>
        <taxon>Eukaryota</taxon>
        <taxon>Metazoa</taxon>
        <taxon>Chordata</taxon>
        <taxon>Craniata</taxon>
        <taxon>Vertebrata</taxon>
        <taxon>Euteleostomi</taxon>
        <taxon>Mammalia</taxon>
        <taxon>Eutheria</taxon>
        <taxon>Laurasiatheria</taxon>
        <taxon>Carnivora</taxon>
        <taxon>Feliformia</taxon>
        <taxon>Felidae</taxon>
        <taxon>Felinae</taxon>
        <taxon>Felis</taxon>
    </lineage>
</organism>
<reference evidence="1 2" key="1">
    <citation type="submission" date="2021-02" db="EMBL/GenBank/DDBJ databases">
        <title>Safari Cat Assemblies.</title>
        <authorList>
            <person name="Bredemeyer K.R."/>
            <person name="Murphy W.J."/>
        </authorList>
    </citation>
    <scope>NUCLEOTIDE SEQUENCE [LARGE SCALE GENOMIC DNA]</scope>
</reference>
<protein>
    <submittedName>
        <fullName evidence="1">Uncharacterized protein</fullName>
    </submittedName>
</protein>
<name>A0ABI7ZNT0_FELCA</name>
<dbReference type="Proteomes" id="UP000823872">
    <property type="component" value="Chromosome E1"/>
</dbReference>
<reference evidence="1" key="2">
    <citation type="submission" date="2025-08" db="UniProtKB">
        <authorList>
            <consortium name="Ensembl"/>
        </authorList>
    </citation>
    <scope>IDENTIFICATION</scope>
    <source>
        <strain evidence="1">breed Abyssinian</strain>
    </source>
</reference>
<accession>A0ABI7ZNT0</accession>
<keyword evidence="2" id="KW-1185">Reference proteome</keyword>
<evidence type="ECO:0000313" key="1">
    <source>
        <dbReference type="Ensembl" id="ENSFCTP00005048654.1"/>
    </source>
</evidence>